<reference evidence="1 2" key="1">
    <citation type="submission" date="2024-10" db="EMBL/GenBank/DDBJ databases">
        <authorList>
            <person name="Kim D."/>
        </authorList>
    </citation>
    <scope>NUCLEOTIDE SEQUENCE [LARGE SCALE GENOMIC DNA]</scope>
    <source>
        <strain evidence="1">BH-2024</strain>
    </source>
</reference>
<protein>
    <submittedName>
        <fullName evidence="1">Uncharacterized protein</fullName>
    </submittedName>
</protein>
<evidence type="ECO:0000313" key="1">
    <source>
        <dbReference type="EMBL" id="KAL3116835.1"/>
    </source>
</evidence>
<organism evidence="1 2">
    <name type="scientific">Heterodera trifolii</name>
    <dbReference type="NCBI Taxonomy" id="157864"/>
    <lineage>
        <taxon>Eukaryota</taxon>
        <taxon>Metazoa</taxon>
        <taxon>Ecdysozoa</taxon>
        <taxon>Nematoda</taxon>
        <taxon>Chromadorea</taxon>
        <taxon>Rhabditida</taxon>
        <taxon>Tylenchina</taxon>
        <taxon>Tylenchomorpha</taxon>
        <taxon>Tylenchoidea</taxon>
        <taxon>Heteroderidae</taxon>
        <taxon>Heteroderinae</taxon>
        <taxon>Heterodera</taxon>
    </lineage>
</organism>
<dbReference type="AlphaFoldDB" id="A0ABD2LNK2"/>
<dbReference type="Proteomes" id="UP001620626">
    <property type="component" value="Unassembled WGS sequence"/>
</dbReference>
<name>A0ABD2LNK2_9BILA</name>
<keyword evidence="2" id="KW-1185">Reference proteome</keyword>
<accession>A0ABD2LNK2</accession>
<comment type="caution">
    <text evidence="1">The sequence shown here is derived from an EMBL/GenBank/DDBJ whole genome shotgun (WGS) entry which is preliminary data.</text>
</comment>
<sequence length="130" mass="13861">MPKHQMANAPGEEKAPFRLHTPFFTLSQHIKYSSSSSYFAHWATSAVVRQCFSAEGEGVPFIGGAVAVRTYIGIFSPFGGRQNAAPGGGGNSGNFWVCGRPTLPQVGQASAAAGATQIRINKIMQKCWDV</sequence>
<dbReference type="EMBL" id="JBICBT010000344">
    <property type="protein sequence ID" value="KAL3116835.1"/>
    <property type="molecule type" value="Genomic_DNA"/>
</dbReference>
<proteinExistence type="predicted"/>
<evidence type="ECO:0000313" key="2">
    <source>
        <dbReference type="Proteomes" id="UP001620626"/>
    </source>
</evidence>
<gene>
    <name evidence="1" type="ORF">niasHT_003201</name>
</gene>